<reference evidence="1 2" key="1">
    <citation type="journal article" date="2020" name="Nat. Commun.">
        <title>The structures of two archaeal type IV pili illuminate evolutionary relationships.</title>
        <authorList>
            <person name="Wang F."/>
            <person name="Baquero D.P."/>
            <person name="Su Z."/>
            <person name="Beltran L.C."/>
            <person name="Prangishvili D."/>
            <person name="Krupovic M."/>
            <person name="Egelman E.H."/>
        </authorList>
    </citation>
    <scope>NUCLEOTIDE SEQUENCE [LARGE SCALE GENOMIC DNA]</scope>
    <source>
        <strain evidence="1 2">2GA</strain>
    </source>
</reference>
<evidence type="ECO:0000313" key="2">
    <source>
        <dbReference type="Proteomes" id="UP000554766"/>
    </source>
</evidence>
<keyword evidence="2" id="KW-1185">Reference proteome</keyword>
<evidence type="ECO:0000313" key="1">
    <source>
        <dbReference type="EMBL" id="NYR14537.1"/>
    </source>
</evidence>
<dbReference type="Proteomes" id="UP000554766">
    <property type="component" value="Unassembled WGS sequence"/>
</dbReference>
<gene>
    <name evidence="1" type="ORF">HC235_00825</name>
</gene>
<name>A0A7L4P7R3_9CREN</name>
<proteinExistence type="predicted"/>
<dbReference type="GeneID" id="38938022"/>
<comment type="caution">
    <text evidence="1">The sequence shown here is derived from an EMBL/GenBank/DDBJ whole genome shotgun (WGS) entry which is preliminary data.</text>
</comment>
<accession>A0A7L4P7R3</accession>
<dbReference type="RefSeq" id="WP_128622213.1">
    <property type="nucleotide sequence ID" value="NZ_JAAVJF010000001.1"/>
</dbReference>
<dbReference type="EMBL" id="JAAVJF010000001">
    <property type="protein sequence ID" value="NYR14537.1"/>
    <property type="molecule type" value="Genomic_DNA"/>
</dbReference>
<dbReference type="AlphaFoldDB" id="A0A7L4P7R3"/>
<sequence length="63" mass="7177">MSFEALARQHASIKNDIERLFTEIPEGIDGLLSLYHGEEDYTCFTAKKLMGKRDKGTVKNVFL</sequence>
<organism evidence="1 2">
    <name type="scientific">Pyrobaculum arsenaticum</name>
    <dbReference type="NCBI Taxonomy" id="121277"/>
    <lineage>
        <taxon>Archaea</taxon>
        <taxon>Thermoproteota</taxon>
        <taxon>Thermoprotei</taxon>
        <taxon>Thermoproteales</taxon>
        <taxon>Thermoproteaceae</taxon>
        <taxon>Pyrobaculum</taxon>
    </lineage>
</organism>
<protein>
    <submittedName>
        <fullName evidence="1">Uncharacterized protein</fullName>
    </submittedName>
</protein>